<proteinExistence type="predicted"/>
<keyword evidence="4" id="KW-1185">Reference proteome</keyword>
<evidence type="ECO:0000259" key="2">
    <source>
        <dbReference type="Pfam" id="PF13460"/>
    </source>
</evidence>
<feature type="domain" description="NAD(P)-binding" evidence="2">
    <location>
        <begin position="7"/>
        <end position="121"/>
    </location>
</feature>
<dbReference type="SUPFAM" id="SSF51735">
    <property type="entry name" value="NAD(P)-binding Rossmann-fold domains"/>
    <property type="match status" value="1"/>
</dbReference>
<feature type="region of interest" description="Disordered" evidence="1">
    <location>
        <begin position="248"/>
        <end position="275"/>
    </location>
</feature>
<dbReference type="InterPro" id="IPR051783">
    <property type="entry name" value="NAD(P)-dependent_oxidoreduct"/>
</dbReference>
<reference evidence="4" key="1">
    <citation type="journal article" date="2019" name="Int. J. Syst. Evol. Microbiol.">
        <title>The Global Catalogue of Microorganisms (GCM) 10K type strain sequencing project: providing services to taxonomists for standard genome sequencing and annotation.</title>
        <authorList>
            <consortium name="The Broad Institute Genomics Platform"/>
            <consortium name="The Broad Institute Genome Sequencing Center for Infectious Disease"/>
            <person name="Wu L."/>
            <person name="Ma J."/>
        </authorList>
    </citation>
    <scope>NUCLEOTIDE SEQUENCE [LARGE SCALE GENOMIC DNA]</scope>
    <source>
        <strain evidence="4">CGMCC 4.7237</strain>
    </source>
</reference>
<dbReference type="PANTHER" id="PTHR48079">
    <property type="entry name" value="PROTEIN YEEZ"/>
    <property type="match status" value="1"/>
</dbReference>
<dbReference type="RefSeq" id="WP_386424855.1">
    <property type="nucleotide sequence ID" value="NZ_JBHSBB010000001.1"/>
</dbReference>
<dbReference type="Proteomes" id="UP001595765">
    <property type="component" value="Unassembled WGS sequence"/>
</dbReference>
<accession>A0ABV8HDA7</accession>
<protein>
    <submittedName>
        <fullName evidence="3">NAD-dependent epimerase/dehydratase family protein</fullName>
    </submittedName>
</protein>
<dbReference type="PANTHER" id="PTHR48079:SF6">
    <property type="entry name" value="NAD(P)-BINDING DOMAIN-CONTAINING PROTEIN-RELATED"/>
    <property type="match status" value="1"/>
</dbReference>
<dbReference type="InterPro" id="IPR016040">
    <property type="entry name" value="NAD(P)-bd_dom"/>
</dbReference>
<gene>
    <name evidence="3" type="ORF">ACFO3J_00950</name>
</gene>
<sequence length="290" mass="29961">MRVFVAGATGAVGRLLVPLLLDAGHQVTGISRSPAGAERLRSQGASAVQADVLGRDTLRQVVANAAPDAVIDQLTDLSDADGEATNRLRREGTRNLVDAAEAAGVARIVAQSISWAYVPGERPADETVPLDLGAPEPRGAMVDGIRALEETAAELETAVLLRYGILYGPATWYAPGGPAAAALSGDPAARFLGSVEADLSVISFLHVADAARAALEALDWPGGPVNIVDDEPAPGREWVPVLADALGTPAPEPASGRQGWARGASNGLARSRGWRPAHPTWRSGFAAQLA</sequence>
<name>A0ABV8HDA7_9ACTN</name>
<comment type="caution">
    <text evidence="3">The sequence shown here is derived from an EMBL/GenBank/DDBJ whole genome shotgun (WGS) entry which is preliminary data.</text>
</comment>
<evidence type="ECO:0000313" key="4">
    <source>
        <dbReference type="Proteomes" id="UP001595765"/>
    </source>
</evidence>
<dbReference type="Pfam" id="PF13460">
    <property type="entry name" value="NAD_binding_10"/>
    <property type="match status" value="1"/>
</dbReference>
<dbReference type="InterPro" id="IPR036291">
    <property type="entry name" value="NAD(P)-bd_dom_sf"/>
</dbReference>
<dbReference type="Gene3D" id="3.40.50.720">
    <property type="entry name" value="NAD(P)-binding Rossmann-like Domain"/>
    <property type="match status" value="1"/>
</dbReference>
<evidence type="ECO:0000256" key="1">
    <source>
        <dbReference type="SAM" id="MobiDB-lite"/>
    </source>
</evidence>
<evidence type="ECO:0000313" key="3">
    <source>
        <dbReference type="EMBL" id="MFC4030033.1"/>
    </source>
</evidence>
<organism evidence="3 4">
    <name type="scientific">Streptomyces polygonati</name>
    <dbReference type="NCBI Taxonomy" id="1617087"/>
    <lineage>
        <taxon>Bacteria</taxon>
        <taxon>Bacillati</taxon>
        <taxon>Actinomycetota</taxon>
        <taxon>Actinomycetes</taxon>
        <taxon>Kitasatosporales</taxon>
        <taxon>Streptomycetaceae</taxon>
        <taxon>Streptomyces</taxon>
    </lineage>
</organism>
<dbReference type="EMBL" id="JBHSBB010000001">
    <property type="protein sequence ID" value="MFC4030033.1"/>
    <property type="molecule type" value="Genomic_DNA"/>
</dbReference>